<comment type="caution">
    <text evidence="1">The sequence shown here is derived from an EMBL/GenBank/DDBJ whole genome shotgun (WGS) entry which is preliminary data.</text>
</comment>
<keyword evidence="2" id="KW-1185">Reference proteome</keyword>
<dbReference type="EMBL" id="CAWUFR010000133">
    <property type="protein sequence ID" value="CAK6969236.1"/>
    <property type="molecule type" value="Genomic_DNA"/>
</dbReference>
<evidence type="ECO:0000313" key="1">
    <source>
        <dbReference type="EMBL" id="CAK6969236.1"/>
    </source>
</evidence>
<evidence type="ECO:0000313" key="2">
    <source>
        <dbReference type="Proteomes" id="UP001314229"/>
    </source>
</evidence>
<gene>
    <name evidence="1" type="ORF">FSCOSCO3_A036047</name>
</gene>
<proteinExistence type="predicted"/>
<name>A0AAV1PC10_SCOSC</name>
<dbReference type="AlphaFoldDB" id="A0AAV1PC10"/>
<organism evidence="1 2">
    <name type="scientific">Scomber scombrus</name>
    <name type="common">Atlantic mackerel</name>
    <name type="synonym">Scomber vernalis</name>
    <dbReference type="NCBI Taxonomy" id="13677"/>
    <lineage>
        <taxon>Eukaryota</taxon>
        <taxon>Metazoa</taxon>
        <taxon>Chordata</taxon>
        <taxon>Craniata</taxon>
        <taxon>Vertebrata</taxon>
        <taxon>Euteleostomi</taxon>
        <taxon>Actinopterygii</taxon>
        <taxon>Neopterygii</taxon>
        <taxon>Teleostei</taxon>
        <taxon>Neoteleostei</taxon>
        <taxon>Acanthomorphata</taxon>
        <taxon>Pelagiaria</taxon>
        <taxon>Scombriformes</taxon>
        <taxon>Scombridae</taxon>
        <taxon>Scomber</taxon>
    </lineage>
</organism>
<dbReference type="Proteomes" id="UP001314229">
    <property type="component" value="Unassembled WGS sequence"/>
</dbReference>
<accession>A0AAV1PC10</accession>
<reference evidence="1 2" key="1">
    <citation type="submission" date="2024-01" db="EMBL/GenBank/DDBJ databases">
        <authorList>
            <person name="Alioto T."/>
            <person name="Alioto T."/>
            <person name="Gomez Garrido J."/>
        </authorList>
    </citation>
    <scope>NUCLEOTIDE SEQUENCE [LARGE SCALE GENOMIC DNA]</scope>
</reference>
<sequence>MTPALWVNVKGFNVMGSQGDLQYEVVAAECLICCVYRMKLEEAHTEYVIQSDINSPVFSCVKYLAVMICLCNAQMPNVLLRTERDELDALRGYSYNELLRRSVVLTTAAAVYRGLTKKTVHTATPPTKQGKDNNFAIAAASQLNCTEELRRSDTRRQTEDCRCYPTEEPTKGVLCVVIHLQLTTTVLSGQFALMSLSTIVTMIGSG</sequence>
<protein>
    <submittedName>
        <fullName evidence="1">Uncharacterized protein</fullName>
    </submittedName>
</protein>